<keyword evidence="1" id="KW-0472">Membrane</keyword>
<keyword evidence="1" id="KW-1133">Transmembrane helix</keyword>
<sequence length="67" mass="7144">MNCFGPCGDNTCLWILIILLIICCCGTSFIENICNSCYLPVILALLYCVCKKGGLSHLFGGCGCGCK</sequence>
<proteinExistence type="predicted"/>
<keyword evidence="3" id="KW-1185">Reference proteome</keyword>
<protein>
    <submittedName>
        <fullName evidence="2">Chorion class high-cysteine HCB protein 13</fullName>
    </submittedName>
</protein>
<dbReference type="AlphaFoldDB" id="A0A4Q2K5F5"/>
<dbReference type="RefSeq" id="WP_129226956.1">
    <property type="nucleotide sequence ID" value="NZ_SDOZ01000004.1"/>
</dbReference>
<accession>A0A4Q2K5F5</accession>
<name>A0A4Q2K5F5_9FIRM</name>
<evidence type="ECO:0000313" key="2">
    <source>
        <dbReference type="EMBL" id="RXZ58039.1"/>
    </source>
</evidence>
<dbReference type="EMBL" id="SDOZ01000004">
    <property type="protein sequence ID" value="RXZ58039.1"/>
    <property type="molecule type" value="Genomic_DNA"/>
</dbReference>
<feature type="transmembrane region" description="Helical" evidence="1">
    <location>
        <begin position="12"/>
        <end position="30"/>
    </location>
</feature>
<gene>
    <name evidence="2" type="ORF">ESZ91_10285</name>
</gene>
<keyword evidence="1" id="KW-0812">Transmembrane</keyword>
<evidence type="ECO:0000313" key="3">
    <source>
        <dbReference type="Proteomes" id="UP000291269"/>
    </source>
</evidence>
<organism evidence="2 3">
    <name type="scientific">Candidatus Borkfalkia ceftriaxoniphila</name>
    <dbReference type="NCBI Taxonomy" id="2508949"/>
    <lineage>
        <taxon>Bacteria</taxon>
        <taxon>Bacillati</taxon>
        <taxon>Bacillota</taxon>
        <taxon>Clostridia</taxon>
        <taxon>Christensenellales</taxon>
        <taxon>Christensenellaceae</taxon>
        <taxon>Candidatus Borkfalkia</taxon>
    </lineage>
</organism>
<reference evidence="2 3" key="1">
    <citation type="journal article" date="2019" name="Gut">
        <title>Antibiotics-induced monodominance of a novel gut bacterial order.</title>
        <authorList>
            <person name="Hildebrand F."/>
            <person name="Moitinho-Silva L."/>
            <person name="Blasche S."/>
            <person name="Jahn M.T."/>
            <person name="Gossmann T.I."/>
            <person name="Heuerta-Cepas J."/>
            <person name="Hercog R."/>
            <person name="Luetge M."/>
            <person name="Bahram M."/>
            <person name="Pryszlak A."/>
            <person name="Alves R.J."/>
            <person name="Waszak S.M."/>
            <person name="Zhu A."/>
            <person name="Ye L."/>
            <person name="Costea P.I."/>
            <person name="Aalvink S."/>
            <person name="Belzer C."/>
            <person name="Forslund S.K."/>
            <person name="Sunagawa S."/>
            <person name="Hentschel U."/>
            <person name="Merten C."/>
            <person name="Patil K.R."/>
            <person name="Benes V."/>
            <person name="Bork P."/>
        </authorList>
    </citation>
    <scope>NUCLEOTIDE SEQUENCE [LARGE SCALE GENOMIC DNA]</scope>
    <source>
        <strain evidence="2 3">HDS1380</strain>
    </source>
</reference>
<dbReference type="Proteomes" id="UP000291269">
    <property type="component" value="Unassembled WGS sequence"/>
</dbReference>
<evidence type="ECO:0000256" key="1">
    <source>
        <dbReference type="SAM" id="Phobius"/>
    </source>
</evidence>
<comment type="caution">
    <text evidence="2">The sequence shown here is derived from an EMBL/GenBank/DDBJ whole genome shotgun (WGS) entry which is preliminary data.</text>
</comment>